<evidence type="ECO:0000256" key="4">
    <source>
        <dbReference type="ARBA" id="ARBA00022679"/>
    </source>
</evidence>
<keyword evidence="2" id="KW-0158">Chromosome</keyword>
<dbReference type="SUPFAM" id="SSF82199">
    <property type="entry name" value="SET domain"/>
    <property type="match status" value="1"/>
</dbReference>
<keyword evidence="5" id="KW-0949">S-adenosyl-L-methionine</keyword>
<feature type="domain" description="SET" evidence="7">
    <location>
        <begin position="35"/>
        <end position="147"/>
    </location>
</feature>
<dbReference type="InterPro" id="IPR001214">
    <property type="entry name" value="SET_dom"/>
</dbReference>
<dbReference type="Pfam" id="PF00856">
    <property type="entry name" value="SET"/>
    <property type="match status" value="1"/>
</dbReference>
<organism evidence="8 9">
    <name type="scientific">Telluria mixta</name>
    <dbReference type="NCBI Taxonomy" id="34071"/>
    <lineage>
        <taxon>Bacteria</taxon>
        <taxon>Pseudomonadati</taxon>
        <taxon>Pseudomonadota</taxon>
        <taxon>Betaproteobacteria</taxon>
        <taxon>Burkholderiales</taxon>
        <taxon>Oxalobacteraceae</taxon>
        <taxon>Telluria group</taxon>
        <taxon>Telluria</taxon>
    </lineage>
</organism>
<comment type="caution">
    <text evidence="8">The sequence shown here is derived from an EMBL/GenBank/DDBJ whole genome shotgun (WGS) entry which is preliminary data.</text>
</comment>
<evidence type="ECO:0000259" key="7">
    <source>
        <dbReference type="PROSITE" id="PS50280"/>
    </source>
</evidence>
<name>A0ABT2BSD4_9BURK</name>
<evidence type="ECO:0000256" key="5">
    <source>
        <dbReference type="ARBA" id="ARBA00022691"/>
    </source>
</evidence>
<feature type="compositionally biased region" description="Polar residues" evidence="6">
    <location>
        <begin position="1"/>
        <end position="18"/>
    </location>
</feature>
<dbReference type="EMBL" id="JANUHC010000001">
    <property type="protein sequence ID" value="MCS0628030.1"/>
    <property type="molecule type" value="Genomic_DNA"/>
</dbReference>
<accession>A0ABT2BSD4</accession>
<dbReference type="InterPro" id="IPR046341">
    <property type="entry name" value="SET_dom_sf"/>
</dbReference>
<evidence type="ECO:0000313" key="8">
    <source>
        <dbReference type="EMBL" id="MCS0628030.1"/>
    </source>
</evidence>
<protein>
    <submittedName>
        <fullName evidence="8">SET domain-containing protein</fullName>
    </submittedName>
</protein>
<dbReference type="SMART" id="SM00317">
    <property type="entry name" value="SET"/>
    <property type="match status" value="1"/>
</dbReference>
<dbReference type="PANTHER" id="PTHR22884">
    <property type="entry name" value="SET DOMAIN PROTEINS"/>
    <property type="match status" value="1"/>
</dbReference>
<evidence type="ECO:0000256" key="2">
    <source>
        <dbReference type="ARBA" id="ARBA00022454"/>
    </source>
</evidence>
<comment type="subcellular location">
    <subcellularLocation>
        <location evidence="1">Chromosome</location>
    </subcellularLocation>
</comment>
<dbReference type="PROSITE" id="PS50280">
    <property type="entry name" value="SET"/>
    <property type="match status" value="1"/>
</dbReference>
<keyword evidence="4" id="KW-0808">Transferase</keyword>
<dbReference type="Gene3D" id="2.170.270.10">
    <property type="entry name" value="SET domain"/>
    <property type="match status" value="1"/>
</dbReference>
<proteinExistence type="predicted"/>
<evidence type="ECO:0000256" key="3">
    <source>
        <dbReference type="ARBA" id="ARBA00022603"/>
    </source>
</evidence>
<keyword evidence="9" id="KW-1185">Reference proteome</keyword>
<evidence type="ECO:0000256" key="6">
    <source>
        <dbReference type="SAM" id="MobiDB-lite"/>
    </source>
</evidence>
<reference evidence="8" key="1">
    <citation type="submission" date="2022-08" db="EMBL/GenBank/DDBJ databases">
        <title>Reclassification of Massilia species as members of the genera Telluria, Duganella, Pseudoduganella, Mokoshia gen. nov. and Zemynaea gen. nov. using orthogonal and non-orthogonal genome-based approaches.</title>
        <authorList>
            <person name="Bowman J.P."/>
        </authorList>
    </citation>
    <scope>NUCLEOTIDE SEQUENCE</scope>
    <source>
        <strain evidence="8">LMG 11547</strain>
    </source>
</reference>
<evidence type="ECO:0000256" key="1">
    <source>
        <dbReference type="ARBA" id="ARBA00004286"/>
    </source>
</evidence>
<feature type="region of interest" description="Disordered" evidence="6">
    <location>
        <begin position="1"/>
        <end position="37"/>
    </location>
</feature>
<sequence length="190" mass="20819">MNPSVSPSTSNHTASQGAGKSPRKTTKPAGQGKSVAYEVRKSPVHGNGVFALRDIPAGERIIEYRGERITWDEATRRAAERGGPVNHTFYFSLADGNVIDGGRRGNDARWINHACEPNCEAYEEDGRVYIHALRPIEAGEELNYNYALIYDERHTPALKRLFACRCGTPACTGTMLAPKKRTRKSASASA</sequence>
<dbReference type="InterPro" id="IPR050777">
    <property type="entry name" value="SET2_Histone-Lys_MeTrsfase"/>
</dbReference>
<dbReference type="Proteomes" id="UP001165263">
    <property type="component" value="Unassembled WGS sequence"/>
</dbReference>
<keyword evidence="3" id="KW-0489">Methyltransferase</keyword>
<evidence type="ECO:0000313" key="9">
    <source>
        <dbReference type="Proteomes" id="UP001165263"/>
    </source>
</evidence>
<dbReference type="RefSeq" id="WP_259447286.1">
    <property type="nucleotide sequence ID" value="NZ_CP119520.1"/>
</dbReference>
<gene>
    <name evidence="8" type="ORF">NX786_01555</name>
</gene>